<evidence type="ECO:0000256" key="8">
    <source>
        <dbReference type="ARBA" id="ARBA00022759"/>
    </source>
</evidence>
<evidence type="ECO:0000256" key="6">
    <source>
        <dbReference type="ARBA" id="ARBA00022722"/>
    </source>
</evidence>
<feature type="compositionally biased region" description="Basic and acidic residues" evidence="11">
    <location>
        <begin position="882"/>
        <end position="899"/>
    </location>
</feature>
<dbReference type="Proteomes" id="UP000007797">
    <property type="component" value="Unassembled WGS sequence"/>
</dbReference>
<evidence type="ECO:0000256" key="10">
    <source>
        <dbReference type="ARBA" id="ARBA00022833"/>
    </source>
</evidence>
<evidence type="ECO:0000256" key="5">
    <source>
        <dbReference type="ARBA" id="ARBA00022694"/>
    </source>
</evidence>
<feature type="compositionally biased region" description="Low complexity" evidence="11">
    <location>
        <begin position="490"/>
        <end position="510"/>
    </location>
</feature>
<organism evidence="14 15">
    <name type="scientific">Cavenderia fasciculata</name>
    <name type="common">Slime mold</name>
    <name type="synonym">Dictyostelium fasciculatum</name>
    <dbReference type="NCBI Taxonomy" id="261658"/>
    <lineage>
        <taxon>Eukaryota</taxon>
        <taxon>Amoebozoa</taxon>
        <taxon>Evosea</taxon>
        <taxon>Eumycetozoa</taxon>
        <taxon>Dictyostelia</taxon>
        <taxon>Acytosteliales</taxon>
        <taxon>Cavenderiaceae</taxon>
        <taxon>Cavenderia</taxon>
    </lineage>
</organism>
<feature type="compositionally biased region" description="Polar residues" evidence="11">
    <location>
        <begin position="230"/>
        <end position="245"/>
    </location>
</feature>
<feature type="domain" description="Metallo-beta-lactamase" evidence="12">
    <location>
        <begin position="592"/>
        <end position="794"/>
    </location>
</feature>
<feature type="compositionally biased region" description="Basic and acidic residues" evidence="11">
    <location>
        <begin position="215"/>
        <end position="227"/>
    </location>
</feature>
<evidence type="ECO:0000256" key="9">
    <source>
        <dbReference type="ARBA" id="ARBA00022801"/>
    </source>
</evidence>
<dbReference type="SUPFAM" id="SSF56281">
    <property type="entry name" value="Metallo-hydrolase/oxidoreductase"/>
    <property type="match status" value="2"/>
</dbReference>
<dbReference type="KEGG" id="dfa:DFA_03772"/>
<evidence type="ECO:0000259" key="12">
    <source>
        <dbReference type="Pfam" id="PF12706"/>
    </source>
</evidence>
<dbReference type="GeneID" id="14870450"/>
<evidence type="ECO:0000313" key="15">
    <source>
        <dbReference type="Proteomes" id="UP000007797"/>
    </source>
</evidence>
<feature type="compositionally biased region" description="Low complexity" evidence="11">
    <location>
        <begin position="198"/>
        <end position="207"/>
    </location>
</feature>
<evidence type="ECO:0000313" key="14">
    <source>
        <dbReference type="EMBL" id="EGG18278.1"/>
    </source>
</evidence>
<keyword evidence="7" id="KW-0479">Metal-binding</keyword>
<dbReference type="STRING" id="1054147.F4Q0C7"/>
<reference evidence="15" key="1">
    <citation type="journal article" date="2011" name="Genome Res.">
        <title>Phylogeny-wide analysis of social amoeba genomes highlights ancient origins for complex intercellular communication.</title>
        <authorList>
            <person name="Heidel A.J."/>
            <person name="Lawal H.M."/>
            <person name="Felder M."/>
            <person name="Schilde C."/>
            <person name="Helps N.R."/>
            <person name="Tunggal B."/>
            <person name="Rivero F."/>
            <person name="John U."/>
            <person name="Schleicher M."/>
            <person name="Eichinger L."/>
            <person name="Platzer M."/>
            <person name="Noegel A.A."/>
            <person name="Schaap P."/>
            <person name="Gloeckner G."/>
        </authorList>
    </citation>
    <scope>NUCLEOTIDE SEQUENCE [LARGE SCALE GENOMIC DNA]</scope>
    <source>
        <strain evidence="15">SH3</strain>
    </source>
</reference>
<evidence type="ECO:0000256" key="4">
    <source>
        <dbReference type="ARBA" id="ARBA00012477"/>
    </source>
</evidence>
<feature type="compositionally biased region" description="Polar residues" evidence="11">
    <location>
        <begin position="188"/>
        <end position="197"/>
    </location>
</feature>
<dbReference type="GO" id="GO:0005739">
    <property type="term" value="C:mitochondrion"/>
    <property type="evidence" value="ECO:0007669"/>
    <property type="project" value="TreeGrafter"/>
</dbReference>
<dbReference type="GO" id="GO:0042781">
    <property type="term" value="F:3'-tRNA processing endoribonuclease activity"/>
    <property type="evidence" value="ECO:0007669"/>
    <property type="project" value="UniProtKB-EC"/>
</dbReference>
<keyword evidence="6" id="KW-0540">Nuclease</keyword>
<comment type="catalytic activity">
    <reaction evidence="1">
        <text>Endonucleolytic cleavage of RNA, removing extra 3' nucleotides from tRNA precursor, generating 3' termini of tRNAs. A 3'-hydroxy group is left at the tRNA terminus and a 5'-phosphoryl group is left at the trailer molecule.</text>
        <dbReference type="EC" id="3.1.26.11"/>
    </reaction>
</comment>
<dbReference type="InterPro" id="IPR047151">
    <property type="entry name" value="RNZ2-like"/>
</dbReference>
<dbReference type="RefSeq" id="XP_004357101.1">
    <property type="nucleotide sequence ID" value="XM_004357046.1"/>
</dbReference>
<evidence type="ECO:0000256" key="11">
    <source>
        <dbReference type="SAM" id="MobiDB-lite"/>
    </source>
</evidence>
<keyword evidence="10" id="KW-0862">Zinc</keyword>
<evidence type="ECO:0000259" key="13">
    <source>
        <dbReference type="Pfam" id="PF13691"/>
    </source>
</evidence>
<dbReference type="Gene3D" id="3.60.15.10">
    <property type="entry name" value="Ribonuclease Z/Hydroxyacylglutathione hydrolase-like"/>
    <property type="match status" value="2"/>
</dbReference>
<dbReference type="InterPro" id="IPR036866">
    <property type="entry name" value="RibonucZ/Hydroxyglut_hydro"/>
</dbReference>
<dbReference type="InterPro" id="IPR001279">
    <property type="entry name" value="Metallo-B-lactamas"/>
</dbReference>
<evidence type="ECO:0000256" key="2">
    <source>
        <dbReference type="ARBA" id="ARBA00001947"/>
    </source>
</evidence>
<feature type="compositionally biased region" description="Basic and acidic residues" evidence="11">
    <location>
        <begin position="246"/>
        <end position="256"/>
    </location>
</feature>
<keyword evidence="9" id="KW-0378">Hydrolase</keyword>
<dbReference type="Pfam" id="PF12706">
    <property type="entry name" value="Lactamase_B_2"/>
    <property type="match status" value="1"/>
</dbReference>
<protein>
    <recommendedName>
        <fullName evidence="4">ribonuclease Z</fullName>
        <ecNumber evidence="4">3.1.26.11</ecNumber>
    </recommendedName>
</protein>
<dbReference type="GO" id="GO:1990180">
    <property type="term" value="P:mitochondrial tRNA 3'-end processing"/>
    <property type="evidence" value="ECO:0007669"/>
    <property type="project" value="TreeGrafter"/>
</dbReference>
<keyword evidence="15" id="KW-1185">Reference proteome</keyword>
<dbReference type="EMBL" id="GL883018">
    <property type="protein sequence ID" value="EGG18278.1"/>
    <property type="molecule type" value="Genomic_DNA"/>
</dbReference>
<proteinExistence type="inferred from homology"/>
<sequence length="899" mass="100686">MVKAFIEASGDNVETSPSLYVFFDRDRYLFECGEGTQRYVTQRNSFSLAKLNAIFLSSLSWDSVGGVMGSLLTMSDIGTNEVVIYAPVGFSAILQAAKPFLKRSLIVHVKEVVSSHQFQDESLRVQILPISNKPNTEQQQQQQPSVNHITIGGNSQSSSSSNNNNNKTPQSDDENESSSSSFDPINAECTTRQGSPQSTILSTTTTSNLQEDREDQTRETKRKKTEESPEQSLRFTVDQDTSSSPEQHKSLDSPRKSIDSDVVHCYIVRSNEFAGTFLPDKAKELGIRPGPLFKRLVAGESLTNQDGILVHPHQVMEPASPSSNIGIIRCPTIEYIQGVIGCKEFSEYFRKDDPTNAKKILTVFHIAPKVVLNHPDYLTFIERFGDETKHIIMNQESCQYFPSFQRSEQFVTQLSLLTSSLFPSGVKPRQVSPILTPQNEARISPSLAKNMLPINKITRVTLGPPKQAGEIEFLSLSDCINDGLITTPDNTNQQNNQQQQNISEQSNNQTEDSEMNYKVAKQVVEKCVLSNSKFSSQMEEIKSMEAKLESMEKLDSEMYPRILFTGTGSAIPSLLRNVTGHHVLMETGAGMLLDAGEGTFGQMSRFYGPDKIDYVLAGLRVIWISHLHADHHLGTPGILQKRLELEKRDNIKLPPVIVIAPQSIITWLNKTDKVRPLGHIGISIDRMANEIKTLKPALIDLGIVEIINVPVIHCYKAFGIVVTLKNGFKFTYSGDTRPCPLLASEGKSSDVLLHEATMSDDLWEEAIKKRHSTVGEALKVGKDMGAKFTILTHFSQRYPKMPQLEQNQRARFGLAFDLLQVAPFQYPLLESLIQPANTLAEFERLKDIQERNDTVSTSVIPKKVGAKQKQQQQQQQKQQKRKQIDNDDKENEKEKEKEN</sequence>
<dbReference type="AlphaFoldDB" id="F4Q0C7"/>
<dbReference type="Pfam" id="PF13691">
    <property type="entry name" value="Lactamase_B_4"/>
    <property type="match status" value="1"/>
</dbReference>
<accession>F4Q0C7</accession>
<dbReference type="GO" id="GO:0046872">
    <property type="term" value="F:metal ion binding"/>
    <property type="evidence" value="ECO:0007669"/>
    <property type="project" value="UniProtKB-KW"/>
</dbReference>
<evidence type="ECO:0000256" key="1">
    <source>
        <dbReference type="ARBA" id="ARBA00000402"/>
    </source>
</evidence>
<feature type="compositionally biased region" description="Low complexity" evidence="11">
    <location>
        <begin position="867"/>
        <end position="877"/>
    </location>
</feature>
<feature type="region of interest" description="Disordered" evidence="11">
    <location>
        <begin position="485"/>
        <end position="512"/>
    </location>
</feature>
<feature type="compositionally biased region" description="Low complexity" evidence="11">
    <location>
        <begin position="154"/>
        <end position="166"/>
    </location>
</feature>
<comment type="similarity">
    <text evidence="3">Belongs to the RNase Z family.</text>
</comment>
<name>F4Q0C7_CACFS</name>
<gene>
    <name evidence="14" type="ORF">DFA_03772</name>
</gene>
<dbReference type="EC" id="3.1.26.11" evidence="4"/>
<evidence type="ECO:0000256" key="7">
    <source>
        <dbReference type="ARBA" id="ARBA00022723"/>
    </source>
</evidence>
<feature type="region of interest" description="Disordered" evidence="11">
    <location>
        <begin position="134"/>
        <end position="256"/>
    </location>
</feature>
<keyword evidence="8" id="KW-0255">Endonuclease</keyword>
<dbReference type="InterPro" id="IPR027794">
    <property type="entry name" value="tRNase_Z_dom"/>
</dbReference>
<dbReference type="PANTHER" id="PTHR12553">
    <property type="entry name" value="ZINC PHOSPHODIESTERASE ELAC PROTEIN 2"/>
    <property type="match status" value="1"/>
</dbReference>
<dbReference type="PANTHER" id="PTHR12553:SF63">
    <property type="entry name" value="RIBONUCLEASE Z"/>
    <property type="match status" value="1"/>
</dbReference>
<dbReference type="CDD" id="cd07718">
    <property type="entry name" value="RNaseZ_ELAC1_ELAC2-C-term-like_MBL-fold"/>
    <property type="match status" value="1"/>
</dbReference>
<evidence type="ECO:0000256" key="3">
    <source>
        <dbReference type="ARBA" id="ARBA00007823"/>
    </source>
</evidence>
<dbReference type="OMA" id="INYICQL"/>
<keyword evidence="5" id="KW-0819">tRNA processing</keyword>
<dbReference type="OrthoDB" id="527344at2759"/>
<comment type="cofactor">
    <cofactor evidence="2">
        <name>Zn(2+)</name>
        <dbReference type="ChEBI" id="CHEBI:29105"/>
    </cofactor>
</comment>
<feature type="domain" description="tRNase Z endonuclease" evidence="13">
    <location>
        <begin position="12"/>
        <end position="66"/>
    </location>
</feature>
<feature type="region of interest" description="Disordered" evidence="11">
    <location>
        <begin position="853"/>
        <end position="899"/>
    </location>
</feature>